<feature type="region of interest" description="Disordered" evidence="12">
    <location>
        <begin position="407"/>
        <end position="431"/>
    </location>
</feature>
<feature type="domain" description="Peptidase M12A" evidence="15">
    <location>
        <begin position="207"/>
        <end position="404"/>
    </location>
</feature>
<comment type="caution">
    <text evidence="9">Lacks conserved residue(s) required for the propagation of feature annotation.</text>
</comment>
<evidence type="ECO:0000256" key="4">
    <source>
        <dbReference type="ARBA" id="ARBA00022737"/>
    </source>
</evidence>
<dbReference type="InterPro" id="IPR034035">
    <property type="entry name" value="Astacin-like_dom"/>
</dbReference>
<evidence type="ECO:0000256" key="10">
    <source>
        <dbReference type="PROSITE-ProRule" id="PRU01211"/>
    </source>
</evidence>
<dbReference type="PROSITE" id="PS50948">
    <property type="entry name" value="PAN"/>
    <property type="match status" value="1"/>
</dbReference>
<comment type="function">
    <text evidence="1">Metalloprotease.</text>
</comment>
<evidence type="ECO:0000256" key="8">
    <source>
        <dbReference type="ARBA" id="ARBA00023157"/>
    </source>
</evidence>
<keyword evidence="17" id="KW-1185">Reference proteome</keyword>
<evidence type="ECO:0000256" key="11">
    <source>
        <dbReference type="RuleBase" id="RU361183"/>
    </source>
</evidence>
<evidence type="ECO:0000259" key="15">
    <source>
        <dbReference type="PROSITE" id="PS51864"/>
    </source>
</evidence>
<dbReference type="InterPro" id="IPR000177">
    <property type="entry name" value="Apple"/>
</dbReference>
<evidence type="ECO:0000256" key="3">
    <source>
        <dbReference type="ARBA" id="ARBA00022723"/>
    </source>
</evidence>
<dbReference type="PRINTS" id="PR00480">
    <property type="entry name" value="ASTACIN"/>
</dbReference>
<feature type="binding site" evidence="10">
    <location>
        <position position="302"/>
    </location>
    <ligand>
        <name>Zn(2+)</name>
        <dbReference type="ChEBI" id="CHEBI:29105"/>
        <note>catalytic</note>
    </ligand>
</feature>
<feature type="domain" description="ShKT" evidence="14">
    <location>
        <begin position="479"/>
        <end position="513"/>
    </location>
</feature>
<comment type="cofactor">
    <cofactor evidence="10 11">
        <name>Zn(2+)</name>
        <dbReference type="ChEBI" id="CHEBI:29105"/>
    </cofactor>
    <text evidence="10 11">Binds 1 zinc ion per subunit.</text>
</comment>
<feature type="binding site" evidence="10">
    <location>
        <position position="306"/>
    </location>
    <ligand>
        <name>Zn(2+)</name>
        <dbReference type="ChEBI" id="CHEBI:29105"/>
        <note>catalytic</note>
    </ligand>
</feature>
<feature type="disulfide bond" evidence="9">
    <location>
        <begin position="479"/>
        <end position="513"/>
    </location>
</feature>
<dbReference type="PROSITE" id="PS51864">
    <property type="entry name" value="ASTACIN"/>
    <property type="match status" value="1"/>
</dbReference>
<dbReference type="Proteomes" id="UP001158576">
    <property type="component" value="Chromosome PAR"/>
</dbReference>
<dbReference type="InterPro" id="IPR006026">
    <property type="entry name" value="Peptidase_Metallo"/>
</dbReference>
<reference evidence="16 17" key="1">
    <citation type="submission" date="2021-04" db="EMBL/GenBank/DDBJ databases">
        <authorList>
            <person name="Bliznina A."/>
        </authorList>
    </citation>
    <scope>NUCLEOTIDE SEQUENCE [LARGE SCALE GENOMIC DNA]</scope>
</reference>
<dbReference type="Gene3D" id="3.40.390.10">
    <property type="entry name" value="Collagenase (Catalytic Domain)"/>
    <property type="match status" value="1"/>
</dbReference>
<dbReference type="SMART" id="SM00254">
    <property type="entry name" value="ShKT"/>
    <property type="match status" value="2"/>
</dbReference>
<protein>
    <recommendedName>
        <fullName evidence="11">Metalloendopeptidase</fullName>
        <ecNumber evidence="11">3.4.24.-</ecNumber>
    </recommendedName>
</protein>
<evidence type="ECO:0000313" key="17">
    <source>
        <dbReference type="Proteomes" id="UP001158576"/>
    </source>
</evidence>
<dbReference type="SMART" id="SM00235">
    <property type="entry name" value="ZnMc"/>
    <property type="match status" value="1"/>
</dbReference>
<dbReference type="EMBL" id="OU015568">
    <property type="protein sequence ID" value="CAG5078154.1"/>
    <property type="molecule type" value="Genomic_DNA"/>
</dbReference>
<dbReference type="PANTHER" id="PTHR10127">
    <property type="entry name" value="DISCOIDIN, CUB, EGF, LAMININ , AND ZINC METALLOPROTEASE DOMAIN CONTAINING"/>
    <property type="match status" value="1"/>
</dbReference>
<dbReference type="Gene3D" id="1.10.10.1940">
    <property type="match status" value="1"/>
</dbReference>
<feature type="domain" description="Apple" evidence="13">
    <location>
        <begin position="27"/>
        <end position="121"/>
    </location>
</feature>
<keyword evidence="8 9" id="KW-1015">Disulfide bond</keyword>
<evidence type="ECO:0000256" key="12">
    <source>
        <dbReference type="SAM" id="MobiDB-lite"/>
    </source>
</evidence>
<evidence type="ECO:0000256" key="9">
    <source>
        <dbReference type="PROSITE-ProRule" id="PRU01005"/>
    </source>
</evidence>
<keyword evidence="5 10" id="KW-0378">Hydrolase</keyword>
<keyword evidence="2 10" id="KW-0645">Protease</keyword>
<evidence type="ECO:0000256" key="6">
    <source>
        <dbReference type="ARBA" id="ARBA00022833"/>
    </source>
</evidence>
<dbReference type="PROSITE" id="PS51670">
    <property type="entry name" value="SHKT"/>
    <property type="match status" value="2"/>
</dbReference>
<evidence type="ECO:0000256" key="7">
    <source>
        <dbReference type="ARBA" id="ARBA00023049"/>
    </source>
</evidence>
<feature type="domain" description="ShKT" evidence="14">
    <location>
        <begin position="436"/>
        <end position="474"/>
    </location>
</feature>
<dbReference type="Gene3D" id="3.50.4.10">
    <property type="entry name" value="Hepatocyte Growth Factor"/>
    <property type="match status" value="1"/>
</dbReference>
<dbReference type="InterPro" id="IPR001506">
    <property type="entry name" value="Peptidase_M12A"/>
</dbReference>
<dbReference type="InterPro" id="IPR024079">
    <property type="entry name" value="MetalloPept_cat_dom_sf"/>
</dbReference>
<evidence type="ECO:0000259" key="14">
    <source>
        <dbReference type="PROSITE" id="PS51670"/>
    </source>
</evidence>
<dbReference type="EC" id="3.4.24.-" evidence="11"/>
<evidence type="ECO:0000259" key="13">
    <source>
        <dbReference type="PROSITE" id="PS50948"/>
    </source>
</evidence>
<organism evidence="16 17">
    <name type="scientific">Oikopleura dioica</name>
    <name type="common">Tunicate</name>
    <dbReference type="NCBI Taxonomy" id="34765"/>
    <lineage>
        <taxon>Eukaryota</taxon>
        <taxon>Metazoa</taxon>
        <taxon>Chordata</taxon>
        <taxon>Tunicata</taxon>
        <taxon>Appendicularia</taxon>
        <taxon>Copelata</taxon>
        <taxon>Oikopleuridae</taxon>
        <taxon>Oikopleura</taxon>
    </lineage>
</organism>
<proteinExistence type="predicted"/>
<dbReference type="InterPro" id="IPR003582">
    <property type="entry name" value="ShKT_dom"/>
</dbReference>
<keyword evidence="3 10" id="KW-0479">Metal-binding</keyword>
<gene>
    <name evidence="16" type="ORF">OKIOD_LOCUS473</name>
</gene>
<evidence type="ECO:0000256" key="2">
    <source>
        <dbReference type="ARBA" id="ARBA00022670"/>
    </source>
</evidence>
<sequence length="513" mass="56460">MKLFSTFFAFQSFSSADPAGPRGRTTCQDFKIEKNVDYPGNDIASIRISPATGQSECEQKCRLTVGCVGYTLTGRQAIPSLSNRCFLKSDVSTKYARPGLISGTMTDLSEYEGNPFMINNCKAILAERHCSFRASDCSASFYVDSSSSSFSEEEECLFGYKKDSMGCVMDACICNNESEGEVHYGDIVVNKKMQTMMAAPDNTEDMRAADISVARWTQYKQGGNVYIPYRISYLGAAGQTAALAGMRLLEAGTCLRFRQRSNERDFMDFFVGGGCYSPVGRQGGAQRISLGNGCNYDYTAAHEIMHSLGFWHEQMRPDRDSYVQVNMQNVSPGMRYNFNKIPTSSWNSFGQAFDVRSVMQYNGYAFSQNGQPVLIDRATGRPIGWNTKLTASDYAQINALYGCGSTPTPSPTTRPTAAPGTTTRTTTRATAPPSTCSDYSGYEGQCATWRAYGYCSSYSRTSMEYYCKKTCGFCSGGSCTDQNQYCASWAASGECSKNPAYMLQSCKKSCRQC</sequence>
<dbReference type="SUPFAM" id="SSF55486">
    <property type="entry name" value="Metalloproteases ('zincins'), catalytic domain"/>
    <property type="match status" value="1"/>
</dbReference>
<evidence type="ECO:0000256" key="1">
    <source>
        <dbReference type="ARBA" id="ARBA00002657"/>
    </source>
</evidence>
<dbReference type="PANTHER" id="PTHR10127:SF780">
    <property type="entry name" value="METALLOENDOPEPTIDASE"/>
    <property type="match status" value="1"/>
</dbReference>
<feature type="binding site" evidence="10">
    <location>
        <position position="312"/>
    </location>
    <ligand>
        <name>Zn(2+)</name>
        <dbReference type="ChEBI" id="CHEBI:29105"/>
        <note>catalytic</note>
    </ligand>
</feature>
<dbReference type="Pfam" id="PF01400">
    <property type="entry name" value="Astacin"/>
    <property type="match status" value="1"/>
</dbReference>
<dbReference type="Pfam" id="PF01549">
    <property type="entry name" value="ShK"/>
    <property type="match status" value="2"/>
</dbReference>
<dbReference type="SMART" id="SM00223">
    <property type="entry name" value="APPLE"/>
    <property type="match status" value="1"/>
</dbReference>
<keyword evidence="7 10" id="KW-0482">Metalloprotease</keyword>
<name>A0ABN7RM79_OIKDI</name>
<dbReference type="InterPro" id="IPR003609">
    <property type="entry name" value="Pan_app"/>
</dbReference>
<evidence type="ECO:0000313" key="16">
    <source>
        <dbReference type="EMBL" id="CAG5078154.1"/>
    </source>
</evidence>
<evidence type="ECO:0000256" key="5">
    <source>
        <dbReference type="ARBA" id="ARBA00022801"/>
    </source>
</evidence>
<dbReference type="CDD" id="cd01100">
    <property type="entry name" value="APPLE_Factor_XI_like"/>
    <property type="match status" value="1"/>
</dbReference>
<dbReference type="CDD" id="cd04280">
    <property type="entry name" value="ZnMc_astacin_like"/>
    <property type="match status" value="1"/>
</dbReference>
<feature type="active site" evidence="10">
    <location>
        <position position="303"/>
    </location>
</feature>
<keyword evidence="6 10" id="KW-0862">Zinc</keyword>
<keyword evidence="4" id="KW-0677">Repeat</keyword>
<accession>A0ABN7RM79</accession>